<evidence type="ECO:0000256" key="5">
    <source>
        <dbReference type="ARBA" id="ARBA00023136"/>
    </source>
</evidence>
<dbReference type="InterPro" id="IPR045214">
    <property type="entry name" value="Surf1/Surf4"/>
</dbReference>
<evidence type="ECO:0000256" key="6">
    <source>
        <dbReference type="RuleBase" id="RU363076"/>
    </source>
</evidence>
<dbReference type="CDD" id="cd06662">
    <property type="entry name" value="SURF1"/>
    <property type="match status" value="1"/>
</dbReference>
<dbReference type="Pfam" id="PF02104">
    <property type="entry name" value="SURF1"/>
    <property type="match status" value="1"/>
</dbReference>
<dbReference type="STRING" id="456.Ljor_2638"/>
<name>A0A0W0VDV4_9GAMM</name>
<dbReference type="EMBL" id="LNYJ01000011">
    <property type="protein sequence ID" value="KTD18332.1"/>
    <property type="molecule type" value="Genomic_DNA"/>
</dbReference>
<dbReference type="AlphaFoldDB" id="A0A0W0VDV4"/>
<evidence type="ECO:0000313" key="8">
    <source>
        <dbReference type="Proteomes" id="UP000055035"/>
    </source>
</evidence>
<comment type="caution">
    <text evidence="6">Lacks conserved residue(s) required for the propagation of feature annotation.</text>
</comment>
<protein>
    <recommendedName>
        <fullName evidence="6">SURF1-like protein</fullName>
    </recommendedName>
</protein>
<evidence type="ECO:0000256" key="2">
    <source>
        <dbReference type="ARBA" id="ARBA00007165"/>
    </source>
</evidence>
<dbReference type="PROSITE" id="PS50895">
    <property type="entry name" value="SURF1"/>
    <property type="match status" value="1"/>
</dbReference>
<feature type="transmembrane region" description="Helical" evidence="6">
    <location>
        <begin position="226"/>
        <end position="248"/>
    </location>
</feature>
<dbReference type="PANTHER" id="PTHR23427:SF2">
    <property type="entry name" value="SURFEIT LOCUS PROTEIN 1"/>
    <property type="match status" value="1"/>
</dbReference>
<comment type="similarity">
    <text evidence="2 6">Belongs to the SURF1 family.</text>
</comment>
<dbReference type="PATRIC" id="fig|456.5.peg.2830"/>
<accession>A0A0W0VDV4</accession>
<keyword evidence="3 6" id="KW-0812">Transmembrane</keyword>
<evidence type="ECO:0000313" key="7">
    <source>
        <dbReference type="EMBL" id="KTD18332.1"/>
    </source>
</evidence>
<keyword evidence="8" id="KW-1185">Reference proteome</keyword>
<organism evidence="7 8">
    <name type="scientific">Legionella jordanis</name>
    <dbReference type="NCBI Taxonomy" id="456"/>
    <lineage>
        <taxon>Bacteria</taxon>
        <taxon>Pseudomonadati</taxon>
        <taxon>Pseudomonadota</taxon>
        <taxon>Gammaproteobacteria</taxon>
        <taxon>Legionellales</taxon>
        <taxon>Legionellaceae</taxon>
        <taxon>Legionella</taxon>
    </lineage>
</organism>
<keyword evidence="6" id="KW-1003">Cell membrane</keyword>
<evidence type="ECO:0000256" key="3">
    <source>
        <dbReference type="ARBA" id="ARBA00022692"/>
    </source>
</evidence>
<gene>
    <name evidence="7" type="ORF">Ljor_2638</name>
</gene>
<keyword evidence="5 6" id="KW-0472">Membrane</keyword>
<keyword evidence="4 6" id="KW-1133">Transmembrane helix</keyword>
<reference evidence="7 8" key="1">
    <citation type="submission" date="2015-11" db="EMBL/GenBank/DDBJ databases">
        <title>Genomic analysis of 38 Legionella species identifies large and diverse effector repertoires.</title>
        <authorList>
            <person name="Burstein D."/>
            <person name="Amaro F."/>
            <person name="Zusman T."/>
            <person name="Lifshitz Z."/>
            <person name="Cohen O."/>
            <person name="Gilbert J.A."/>
            <person name="Pupko T."/>
            <person name="Shuman H.A."/>
            <person name="Segal G."/>
        </authorList>
    </citation>
    <scope>NUCLEOTIDE SEQUENCE [LARGE SCALE GENOMIC DNA]</scope>
    <source>
        <strain evidence="7 8">BL-540</strain>
    </source>
</reference>
<comment type="subcellular location">
    <subcellularLocation>
        <location evidence="6">Cell membrane</location>
        <topology evidence="6">Multi-pass membrane protein</topology>
    </subcellularLocation>
    <subcellularLocation>
        <location evidence="1">Membrane</location>
    </subcellularLocation>
</comment>
<evidence type="ECO:0000256" key="4">
    <source>
        <dbReference type="ARBA" id="ARBA00022989"/>
    </source>
</evidence>
<evidence type="ECO:0000256" key="1">
    <source>
        <dbReference type="ARBA" id="ARBA00004370"/>
    </source>
</evidence>
<sequence length="257" mass="29756">MKIVQLFLTKDKKMLSLTCFNYRFTPNWKMFLLTMCAMFLFTRLGFWQLQRGYEKKDILSAEARLGSVAPVPWNEHSPLPKQGQRILVTGTLLNETFLLDNQFYKHQFGYDILNPLELSSGDVILIDRGWIDGDLTRQKFPEVVIPSGNITLHGSAYFPSAKNWVLGQVIEKKQASLSIIERIETKTISQVLHKNVYPFIIRMGKEQANGYVRDWTVVSMTPQRHYAYAFQWFAMAFVTLVLFVALNLKKTHEHSKA</sequence>
<dbReference type="GO" id="GO:0005886">
    <property type="term" value="C:plasma membrane"/>
    <property type="evidence" value="ECO:0007669"/>
    <property type="project" value="UniProtKB-SubCell"/>
</dbReference>
<proteinExistence type="inferred from homology"/>
<dbReference type="InterPro" id="IPR002994">
    <property type="entry name" value="Surf1/Shy1"/>
</dbReference>
<dbReference type="PANTHER" id="PTHR23427">
    <property type="entry name" value="SURFEIT LOCUS PROTEIN"/>
    <property type="match status" value="1"/>
</dbReference>
<comment type="caution">
    <text evidence="7">The sequence shown here is derived from an EMBL/GenBank/DDBJ whole genome shotgun (WGS) entry which is preliminary data.</text>
</comment>
<dbReference type="Proteomes" id="UP000055035">
    <property type="component" value="Unassembled WGS sequence"/>
</dbReference>